<dbReference type="InterPro" id="IPR027417">
    <property type="entry name" value="P-loop_NTPase"/>
</dbReference>
<name>A0A7X3MFL8_9FIRM</name>
<keyword evidence="3" id="KW-0547">Nucleotide-binding</keyword>
<evidence type="ECO:0000313" key="3">
    <source>
        <dbReference type="EMBL" id="MXP75395.1"/>
    </source>
</evidence>
<keyword evidence="4" id="KW-1185">Reference proteome</keyword>
<evidence type="ECO:0000313" key="4">
    <source>
        <dbReference type="Proteomes" id="UP000460412"/>
    </source>
</evidence>
<dbReference type="SUPFAM" id="SSF52540">
    <property type="entry name" value="P-loop containing nucleoside triphosphate hydrolases"/>
    <property type="match status" value="1"/>
</dbReference>
<dbReference type="EMBL" id="WUQX01000001">
    <property type="protein sequence ID" value="MXP75395.1"/>
    <property type="molecule type" value="Genomic_DNA"/>
</dbReference>
<feature type="compositionally biased region" description="Basic and acidic residues" evidence="2">
    <location>
        <begin position="358"/>
        <end position="374"/>
    </location>
</feature>
<feature type="region of interest" description="Disordered" evidence="2">
    <location>
        <begin position="272"/>
        <end position="316"/>
    </location>
</feature>
<dbReference type="Proteomes" id="UP000460412">
    <property type="component" value="Unassembled WGS sequence"/>
</dbReference>
<dbReference type="AlphaFoldDB" id="A0A7X3MFL8"/>
<sequence>MNDKVKIFRYVTEGTFDSYSWQLIENKQKFIGQIMTSKSPVRSCEDIDEAALTYAEVKALATGNPYIKEKMDLDIQVSKLKLLKANHTSQKYRLEDNIVKHYPVQIASMKERLAGYRADIQTYAQNKFPDKDTFSIKIGNRVYTDKKEAGAALIDMCRSAKQPNMAVTIGEYQGFKMSVSFDSFFSKFTVNLKGSISHEVEIGTDPLGNLQRLSNALEGMTGRMETVAQKLENVEHQLETAKVEVTKPFAQEAELAEKLERLTELNALLNMDEKGGDGIDMDDEPENDGEQEELDTGERELDAEAVADAPFKPQINRAVSEKVAEHGKERMLADSPGGRISIKEKLAEMRQKAYGQKAPEKPDILKGKGQEEIL</sequence>
<accession>A0A7X3MFL8</accession>
<keyword evidence="3" id="KW-0347">Helicase</keyword>
<evidence type="ECO:0000256" key="1">
    <source>
        <dbReference type="SAM" id="Coils"/>
    </source>
</evidence>
<evidence type="ECO:0000256" key="2">
    <source>
        <dbReference type="SAM" id="MobiDB-lite"/>
    </source>
</evidence>
<feature type="region of interest" description="Disordered" evidence="2">
    <location>
        <begin position="351"/>
        <end position="374"/>
    </location>
</feature>
<protein>
    <submittedName>
        <fullName evidence="3">Helicase</fullName>
    </submittedName>
</protein>
<keyword evidence="1" id="KW-0175">Coiled coil</keyword>
<dbReference type="GO" id="GO:0004386">
    <property type="term" value="F:helicase activity"/>
    <property type="evidence" value="ECO:0007669"/>
    <property type="project" value="UniProtKB-KW"/>
</dbReference>
<keyword evidence="3" id="KW-0378">Hydrolase</keyword>
<organism evidence="3 4">
    <name type="scientific">Sporofaciens musculi</name>
    <dbReference type="NCBI Taxonomy" id="2681861"/>
    <lineage>
        <taxon>Bacteria</taxon>
        <taxon>Bacillati</taxon>
        <taxon>Bacillota</taxon>
        <taxon>Clostridia</taxon>
        <taxon>Lachnospirales</taxon>
        <taxon>Lachnospiraceae</taxon>
        <taxon>Sporofaciens</taxon>
    </lineage>
</organism>
<feature type="coiled-coil region" evidence="1">
    <location>
        <begin position="217"/>
        <end position="272"/>
    </location>
</feature>
<feature type="compositionally biased region" description="Acidic residues" evidence="2">
    <location>
        <begin position="279"/>
        <end position="295"/>
    </location>
</feature>
<gene>
    <name evidence="3" type="ORF">GN277_08385</name>
</gene>
<keyword evidence="3" id="KW-0067">ATP-binding</keyword>
<proteinExistence type="predicted"/>
<reference evidence="3 4" key="1">
    <citation type="submission" date="2019-12" db="EMBL/GenBank/DDBJ databases">
        <title>Sporaefaciens musculi gen. nov., sp. nov., a novel bacterium isolated from the caecum of an obese mouse.</title>
        <authorList>
            <person name="Rasmussen T.S."/>
            <person name="Streidl T."/>
            <person name="Hitch T.C.A."/>
            <person name="Wortmann E."/>
            <person name="Deptula P."/>
            <person name="Hansen M."/>
            <person name="Nielsen D.S."/>
            <person name="Clavel T."/>
            <person name="Vogensen F.K."/>
        </authorList>
    </citation>
    <scope>NUCLEOTIDE SEQUENCE [LARGE SCALE GENOMIC DNA]</scope>
    <source>
        <strain evidence="3 4">WCA-9-b2</strain>
    </source>
</reference>
<comment type="caution">
    <text evidence="3">The sequence shown here is derived from an EMBL/GenBank/DDBJ whole genome shotgun (WGS) entry which is preliminary data.</text>
</comment>